<dbReference type="OrthoDB" id="9813771at2"/>
<dbReference type="EMBL" id="CP007585">
    <property type="protein sequence ID" value="AJC49822.1"/>
    <property type="molecule type" value="Genomic_DNA"/>
</dbReference>
<dbReference type="KEGG" id="mfq:MYF_01470"/>
<dbReference type="InterPro" id="IPR036956">
    <property type="entry name" value="Impact_N_sf"/>
</dbReference>
<evidence type="ECO:0000313" key="3">
    <source>
        <dbReference type="EMBL" id="AJC49822.1"/>
    </source>
</evidence>
<dbReference type="InterPro" id="IPR001498">
    <property type="entry name" value="Impact_N"/>
</dbReference>
<proteinExistence type="inferred from homology"/>
<dbReference type="InterPro" id="IPR023582">
    <property type="entry name" value="Impact"/>
</dbReference>
<sequence length="188" mass="21827">MEKTITQEASFSFEIKKSRFISLSFIIKSEASFNFLIEKIKKDYKNATHIVFGICFSLYNCKFSDGNEPKGSAGKQIFHILHTQKIINSLIVIIRFINGGKLGLGLLQNSYKKAAQEVLKLSKINNLKIWFPYQIEIQIKNLPLILQVIKKNNCKIKKKEFFKTVKIEFECETDLDENFGFTFQKLKK</sequence>
<organism evidence="3 4">
    <name type="scientific">Mesomycoplasma flocculare ATCC 27399</name>
    <dbReference type="NCBI Taxonomy" id="743971"/>
    <lineage>
        <taxon>Bacteria</taxon>
        <taxon>Bacillati</taxon>
        <taxon>Mycoplasmatota</taxon>
        <taxon>Mycoplasmoidales</taxon>
        <taxon>Metamycoplasmataceae</taxon>
        <taxon>Mesomycoplasma</taxon>
    </lineage>
</organism>
<dbReference type="PANTHER" id="PTHR16301:SF20">
    <property type="entry name" value="IMPACT FAMILY MEMBER YIGZ"/>
    <property type="match status" value="1"/>
</dbReference>
<feature type="domain" description="Impact N-terminal" evidence="2">
    <location>
        <begin position="16"/>
        <end position="119"/>
    </location>
</feature>
<dbReference type="RefSeq" id="WP_002557458.1">
    <property type="nucleotide sequence ID" value="NZ_CP007585.1"/>
</dbReference>
<dbReference type="InterPro" id="IPR020568">
    <property type="entry name" value="Ribosomal_Su5_D2-typ_SF"/>
</dbReference>
<name>A0A0A8E885_MESFC</name>
<dbReference type="STRING" id="743971.MYF_01470"/>
<dbReference type="Proteomes" id="UP000031129">
    <property type="component" value="Chromosome"/>
</dbReference>
<protein>
    <recommendedName>
        <fullName evidence="2">Impact N-terminal domain-containing protein</fullName>
    </recommendedName>
</protein>
<accession>A0A0A8E885</accession>
<dbReference type="Pfam" id="PF01205">
    <property type="entry name" value="Impact_N"/>
    <property type="match status" value="1"/>
</dbReference>
<dbReference type="HOGENOM" id="CLU_083552_1_0_14"/>
<evidence type="ECO:0000313" key="4">
    <source>
        <dbReference type="Proteomes" id="UP000031129"/>
    </source>
</evidence>
<evidence type="ECO:0000256" key="1">
    <source>
        <dbReference type="ARBA" id="ARBA00007665"/>
    </source>
</evidence>
<dbReference type="GO" id="GO:0005737">
    <property type="term" value="C:cytoplasm"/>
    <property type="evidence" value="ECO:0007669"/>
    <property type="project" value="TreeGrafter"/>
</dbReference>
<dbReference type="Gene3D" id="3.30.230.30">
    <property type="entry name" value="Impact, N-terminal domain"/>
    <property type="match status" value="1"/>
</dbReference>
<dbReference type="PANTHER" id="PTHR16301">
    <property type="entry name" value="IMPACT-RELATED"/>
    <property type="match status" value="1"/>
</dbReference>
<dbReference type="GO" id="GO:0006446">
    <property type="term" value="P:regulation of translational initiation"/>
    <property type="evidence" value="ECO:0007669"/>
    <property type="project" value="TreeGrafter"/>
</dbReference>
<gene>
    <name evidence="3" type="ORF">MYF_01470</name>
</gene>
<dbReference type="SUPFAM" id="SSF54211">
    <property type="entry name" value="Ribosomal protein S5 domain 2-like"/>
    <property type="match status" value="1"/>
</dbReference>
<keyword evidence="4" id="KW-1185">Reference proteome</keyword>
<dbReference type="AlphaFoldDB" id="A0A0A8E885"/>
<comment type="similarity">
    <text evidence="1">Belongs to the IMPACT family.</text>
</comment>
<evidence type="ECO:0000259" key="2">
    <source>
        <dbReference type="Pfam" id="PF01205"/>
    </source>
</evidence>
<reference evidence="3 4" key="1">
    <citation type="journal article" date="2015" name="Genome Announc.">
        <title>Complete Genome Sequence of Mycoplasma flocculare Strain Ms42T (ATCC 27399T).</title>
        <authorList>
            <person name="Calcutt M.J."/>
            <person name="Foecking M.F."/>
            <person name="Heidari M.B."/>
            <person name="McIntosh M.A."/>
        </authorList>
    </citation>
    <scope>NUCLEOTIDE SEQUENCE [LARGE SCALE GENOMIC DNA]</scope>
    <source>
        <strain evidence="4">ATCC 27399</strain>
    </source>
</reference>